<feature type="signal peptide" evidence="1">
    <location>
        <begin position="1"/>
        <end position="26"/>
    </location>
</feature>
<accession>A0ABN2S573</accession>
<keyword evidence="1" id="KW-0732">Signal</keyword>
<name>A0ABN2S573_9ACTN</name>
<sequence length="421" mass="44958">MRRRAIPIGGLAAALIVGGLSSAALAGPPAAPKFGVVTAASGVTGTDDRRPVGGGVYDATANTTFVSWSGANVDNYVQAYNGTWSKPVKVGDGDGDPHNYPTMVQADDGHLLVFRGLHNTQLMESSSPNAHSVSGTWNDRQIPEGAAATYPMPVKADNGDVYVFYRQTDEAVISGAPVDERPMEYVLSTDDGKTWTSSKTLTGQPYILGSTTRSDDMNEVYIGQIRHEENPERFSFVWTLAGGGPGTHEHDRYHKDVYYAYFTPSDRHFHNAAGTDLGPALTNRDYPSCLVLDTGAPTSKNPGYFSLTGTYADGTPVVVYTLADGNHAAHWTGTAWHNVKLGGDHFLDMEPADATHFRVFANSGSTMVTYLLSETPAWSQETSFSAPGSVAHGVMIGGYRDPMRVLLTGGDKGGVYVAGVH</sequence>
<feature type="chain" id="PRO_5046530610" description="BNR repeat-containing family member" evidence="1">
    <location>
        <begin position="27"/>
        <end position="421"/>
    </location>
</feature>
<dbReference type="Pfam" id="PF15892">
    <property type="entry name" value="BNR_4"/>
    <property type="match status" value="1"/>
</dbReference>
<dbReference type="InterPro" id="IPR036278">
    <property type="entry name" value="Sialidase_sf"/>
</dbReference>
<dbReference type="CDD" id="cd15482">
    <property type="entry name" value="Sialidase_non-viral"/>
    <property type="match status" value="1"/>
</dbReference>
<evidence type="ECO:0008006" key="4">
    <source>
        <dbReference type="Google" id="ProtNLM"/>
    </source>
</evidence>
<proteinExistence type="predicted"/>
<dbReference type="EMBL" id="BAAAQM010000027">
    <property type="protein sequence ID" value="GAA1980600.1"/>
    <property type="molecule type" value="Genomic_DNA"/>
</dbReference>
<gene>
    <name evidence="2" type="ORF">GCM10009838_47220</name>
</gene>
<comment type="caution">
    <text evidence="2">The sequence shown here is derived from an EMBL/GenBank/DDBJ whole genome shotgun (WGS) entry which is preliminary data.</text>
</comment>
<protein>
    <recommendedName>
        <fullName evidence="4">BNR repeat-containing family member</fullName>
    </recommendedName>
</protein>
<dbReference type="Gene3D" id="2.120.10.10">
    <property type="match status" value="1"/>
</dbReference>
<dbReference type="SUPFAM" id="SSF50939">
    <property type="entry name" value="Sialidases"/>
    <property type="match status" value="1"/>
</dbReference>
<evidence type="ECO:0000313" key="3">
    <source>
        <dbReference type="Proteomes" id="UP001499854"/>
    </source>
</evidence>
<reference evidence="2 3" key="1">
    <citation type="journal article" date="2019" name="Int. J. Syst. Evol. Microbiol.">
        <title>The Global Catalogue of Microorganisms (GCM) 10K type strain sequencing project: providing services to taxonomists for standard genome sequencing and annotation.</title>
        <authorList>
            <consortium name="The Broad Institute Genomics Platform"/>
            <consortium name="The Broad Institute Genome Sequencing Center for Infectious Disease"/>
            <person name="Wu L."/>
            <person name="Ma J."/>
        </authorList>
    </citation>
    <scope>NUCLEOTIDE SEQUENCE [LARGE SCALE GENOMIC DNA]</scope>
    <source>
        <strain evidence="2 3">JCM 16013</strain>
    </source>
</reference>
<organism evidence="2 3">
    <name type="scientific">Catenulispora subtropica</name>
    <dbReference type="NCBI Taxonomy" id="450798"/>
    <lineage>
        <taxon>Bacteria</taxon>
        <taxon>Bacillati</taxon>
        <taxon>Actinomycetota</taxon>
        <taxon>Actinomycetes</taxon>
        <taxon>Catenulisporales</taxon>
        <taxon>Catenulisporaceae</taxon>
        <taxon>Catenulispora</taxon>
    </lineage>
</organism>
<keyword evidence="3" id="KW-1185">Reference proteome</keyword>
<dbReference type="RefSeq" id="WP_344659273.1">
    <property type="nucleotide sequence ID" value="NZ_BAAAQM010000027.1"/>
</dbReference>
<evidence type="ECO:0000256" key="1">
    <source>
        <dbReference type="SAM" id="SignalP"/>
    </source>
</evidence>
<dbReference type="Proteomes" id="UP001499854">
    <property type="component" value="Unassembled WGS sequence"/>
</dbReference>
<evidence type="ECO:0000313" key="2">
    <source>
        <dbReference type="EMBL" id="GAA1980600.1"/>
    </source>
</evidence>